<dbReference type="Proteomes" id="UP001164929">
    <property type="component" value="Chromosome 17"/>
</dbReference>
<comment type="caution">
    <text evidence="1">The sequence shown here is derived from an EMBL/GenBank/DDBJ whole genome shotgun (WGS) entry which is preliminary data.</text>
</comment>
<evidence type="ECO:0000313" key="2">
    <source>
        <dbReference type="Proteomes" id="UP001164929"/>
    </source>
</evidence>
<keyword evidence="2" id="KW-1185">Reference proteome</keyword>
<accession>A0AAD6PS47</accession>
<protein>
    <recommendedName>
        <fullName evidence="3">Ubiquitin-like domain-containing protein</fullName>
    </recommendedName>
</protein>
<reference evidence="1" key="1">
    <citation type="journal article" date="2023" name="Mol. Ecol. Resour.">
        <title>Chromosome-level genome assembly of a triploid poplar Populus alba 'Berolinensis'.</title>
        <authorList>
            <person name="Chen S."/>
            <person name="Yu Y."/>
            <person name="Wang X."/>
            <person name="Wang S."/>
            <person name="Zhang T."/>
            <person name="Zhou Y."/>
            <person name="He R."/>
            <person name="Meng N."/>
            <person name="Wang Y."/>
            <person name="Liu W."/>
            <person name="Liu Z."/>
            <person name="Liu J."/>
            <person name="Guo Q."/>
            <person name="Huang H."/>
            <person name="Sederoff R.R."/>
            <person name="Wang G."/>
            <person name="Qu G."/>
            <person name="Chen S."/>
        </authorList>
    </citation>
    <scope>NUCLEOTIDE SEQUENCE</scope>
    <source>
        <strain evidence="1">SC-2020</strain>
    </source>
</reference>
<evidence type="ECO:0008006" key="3">
    <source>
        <dbReference type="Google" id="ProtNLM"/>
    </source>
</evidence>
<evidence type="ECO:0000313" key="1">
    <source>
        <dbReference type="EMBL" id="KAJ6959291.1"/>
    </source>
</evidence>
<name>A0AAD6PS47_9ROSI</name>
<sequence length="51" mass="5671">MGLIRDEQKPYALYNEVGGGDFDRIGDGTSLVDCGIQDGSHIYLFFRSTSR</sequence>
<proteinExistence type="predicted"/>
<gene>
    <name evidence="1" type="ORF">NC653_037574</name>
</gene>
<dbReference type="AlphaFoldDB" id="A0AAD6PS47"/>
<organism evidence="1 2">
    <name type="scientific">Populus alba x Populus x berolinensis</name>
    <dbReference type="NCBI Taxonomy" id="444605"/>
    <lineage>
        <taxon>Eukaryota</taxon>
        <taxon>Viridiplantae</taxon>
        <taxon>Streptophyta</taxon>
        <taxon>Embryophyta</taxon>
        <taxon>Tracheophyta</taxon>
        <taxon>Spermatophyta</taxon>
        <taxon>Magnoliopsida</taxon>
        <taxon>eudicotyledons</taxon>
        <taxon>Gunneridae</taxon>
        <taxon>Pentapetalae</taxon>
        <taxon>rosids</taxon>
        <taxon>fabids</taxon>
        <taxon>Malpighiales</taxon>
        <taxon>Salicaceae</taxon>
        <taxon>Saliceae</taxon>
        <taxon>Populus</taxon>
    </lineage>
</organism>
<dbReference type="EMBL" id="JAQIZT010000017">
    <property type="protein sequence ID" value="KAJ6959291.1"/>
    <property type="molecule type" value="Genomic_DNA"/>
</dbReference>